<keyword evidence="7" id="KW-0732">Signal</keyword>
<dbReference type="InterPro" id="IPR037359">
    <property type="entry name" value="NST/OST"/>
</dbReference>
<dbReference type="AlphaFoldDB" id="A0AA35L9Z5"/>
<dbReference type="GO" id="GO:0008467">
    <property type="term" value="F:[heparan sulfate]-glucosamine 3-sulfotransferase activity"/>
    <property type="evidence" value="ECO:0007669"/>
    <property type="project" value="TreeGrafter"/>
</dbReference>
<dbReference type="PROSITE" id="PS51257">
    <property type="entry name" value="PROKAR_LIPOPROTEIN"/>
    <property type="match status" value="1"/>
</dbReference>
<feature type="compositionally biased region" description="Low complexity" evidence="6">
    <location>
        <begin position="90"/>
        <end position="99"/>
    </location>
</feature>
<evidence type="ECO:0000313" key="10">
    <source>
        <dbReference type="Proteomes" id="UP001178461"/>
    </source>
</evidence>
<dbReference type="Pfam" id="PF00685">
    <property type="entry name" value="Sulfotransfer_1"/>
    <property type="match status" value="1"/>
</dbReference>
<keyword evidence="1 5" id="KW-0808">Transferase</keyword>
<dbReference type="Proteomes" id="UP001178461">
    <property type="component" value="Chromosome 14"/>
</dbReference>
<name>A0AA35L9Z5_9SAUR</name>
<dbReference type="SUPFAM" id="SSF52540">
    <property type="entry name" value="P-loop containing nucleoside triphosphate hydrolases"/>
    <property type="match status" value="1"/>
</dbReference>
<feature type="binding site" evidence="4">
    <location>
        <begin position="151"/>
        <end position="155"/>
    </location>
    <ligand>
        <name>3'-phosphoadenylyl sulfate</name>
        <dbReference type="ChEBI" id="CHEBI:58339"/>
    </ligand>
</feature>
<feature type="domain" description="Sulfotransferase" evidence="8">
    <location>
        <begin position="142"/>
        <end position="195"/>
    </location>
</feature>
<evidence type="ECO:0000256" key="7">
    <source>
        <dbReference type="SAM" id="SignalP"/>
    </source>
</evidence>
<reference evidence="9" key="1">
    <citation type="submission" date="2022-12" db="EMBL/GenBank/DDBJ databases">
        <authorList>
            <person name="Alioto T."/>
            <person name="Alioto T."/>
            <person name="Gomez Garrido J."/>
        </authorList>
    </citation>
    <scope>NUCLEOTIDE SEQUENCE</scope>
</reference>
<keyword evidence="2" id="KW-0325">Glycoprotein</keyword>
<accession>A0AA35L9Z5</accession>
<proteinExistence type="inferred from homology"/>
<sequence>MAPPPKGPPARKLLCMCSLSLCLTYACYSLMGGPGALPSSPLAPQGSPLSPSAADTPPPRNGSPAWLRTPSPPSVSEATEPSRAWTETDPPSASSPSSAPDRDLGVGGDSSSSSASVAAAAGSEAAAAAATATPDYGEKRLPQALIIGVKKGGTRALLEALRAHPDVRAVGTEPHFFDRNYDKGLDWYRGHSPGKGAQSLLVVARKRGPCRRKVPGPGRLELAPSGTKLSPGWVAGSVPPGQECRLRGFDFSLGQFTFASGRAFAATCCPTLLAWESQGRKAASGSHLLRRVTLQARNLGWEKTTSPRGYQSKRGVELVCAALSMVLKAALLWRRDQQCLGEPRAECKACDGPKDLSDSPCP</sequence>
<dbReference type="PANTHER" id="PTHR10605:SF72">
    <property type="entry name" value="HEPARAN SULFATE 3-O SULFOTRANSFERASE-B, ISOFORM A"/>
    <property type="match status" value="1"/>
</dbReference>
<feature type="active site" description="For sulfotransferase activity" evidence="3">
    <location>
        <position position="151"/>
    </location>
</feature>
<keyword evidence="10" id="KW-1185">Reference proteome</keyword>
<feature type="signal peptide" evidence="7">
    <location>
        <begin position="1"/>
        <end position="29"/>
    </location>
</feature>
<feature type="region of interest" description="Disordered" evidence="6">
    <location>
        <begin position="37"/>
        <end position="115"/>
    </location>
</feature>
<dbReference type="InterPro" id="IPR000863">
    <property type="entry name" value="Sulfotransferase_dom"/>
</dbReference>
<evidence type="ECO:0000313" key="9">
    <source>
        <dbReference type="EMBL" id="CAI5792482.1"/>
    </source>
</evidence>
<dbReference type="Gene3D" id="3.40.50.300">
    <property type="entry name" value="P-loop containing nucleotide triphosphate hydrolases"/>
    <property type="match status" value="1"/>
</dbReference>
<feature type="chain" id="PRO_5041291376" description="Sulfotransferase" evidence="7">
    <location>
        <begin position="30"/>
        <end position="362"/>
    </location>
</feature>
<evidence type="ECO:0000256" key="5">
    <source>
        <dbReference type="RuleBase" id="RU361155"/>
    </source>
</evidence>
<evidence type="ECO:0000256" key="2">
    <source>
        <dbReference type="ARBA" id="ARBA00023180"/>
    </source>
</evidence>
<comment type="similarity">
    <text evidence="5">Belongs to the sulfotransferase 1 family.</text>
</comment>
<evidence type="ECO:0000256" key="3">
    <source>
        <dbReference type="PIRSR" id="PIRSR637359-1"/>
    </source>
</evidence>
<evidence type="ECO:0000256" key="6">
    <source>
        <dbReference type="SAM" id="MobiDB-lite"/>
    </source>
</evidence>
<dbReference type="EMBL" id="OX395139">
    <property type="protein sequence ID" value="CAI5792482.1"/>
    <property type="molecule type" value="Genomic_DNA"/>
</dbReference>
<dbReference type="FunFam" id="3.40.50.300:FF:002590">
    <property type="entry name" value="Sulfotransferase"/>
    <property type="match status" value="1"/>
</dbReference>
<organism evidence="9 10">
    <name type="scientific">Podarcis lilfordi</name>
    <name type="common">Lilford's wall lizard</name>
    <dbReference type="NCBI Taxonomy" id="74358"/>
    <lineage>
        <taxon>Eukaryota</taxon>
        <taxon>Metazoa</taxon>
        <taxon>Chordata</taxon>
        <taxon>Craniata</taxon>
        <taxon>Vertebrata</taxon>
        <taxon>Euteleostomi</taxon>
        <taxon>Lepidosauria</taxon>
        <taxon>Squamata</taxon>
        <taxon>Bifurcata</taxon>
        <taxon>Unidentata</taxon>
        <taxon>Episquamata</taxon>
        <taxon>Laterata</taxon>
        <taxon>Lacertibaenia</taxon>
        <taxon>Lacertidae</taxon>
        <taxon>Podarcis</taxon>
    </lineage>
</organism>
<gene>
    <name evidence="9" type="ORF">PODLI_1B033579</name>
</gene>
<dbReference type="InterPro" id="IPR027417">
    <property type="entry name" value="P-loop_NTPase"/>
</dbReference>
<evidence type="ECO:0000259" key="8">
    <source>
        <dbReference type="Pfam" id="PF00685"/>
    </source>
</evidence>
<evidence type="ECO:0000256" key="4">
    <source>
        <dbReference type="PIRSR" id="PIRSR637359-2"/>
    </source>
</evidence>
<dbReference type="PANTHER" id="PTHR10605">
    <property type="entry name" value="HEPARAN SULFATE SULFOTRANSFERASE"/>
    <property type="match status" value="1"/>
</dbReference>
<dbReference type="EC" id="2.8.2.-" evidence="5"/>
<protein>
    <recommendedName>
        <fullName evidence="5">Sulfotransferase</fullName>
        <ecNumber evidence="5">2.8.2.-</ecNumber>
    </recommendedName>
</protein>
<evidence type="ECO:0000256" key="1">
    <source>
        <dbReference type="ARBA" id="ARBA00022679"/>
    </source>
</evidence>